<name>A0ABR4FHI8_9EURO</name>
<organism evidence="1 2">
    <name type="scientific">Aspergillus keveii</name>
    <dbReference type="NCBI Taxonomy" id="714993"/>
    <lineage>
        <taxon>Eukaryota</taxon>
        <taxon>Fungi</taxon>
        <taxon>Dikarya</taxon>
        <taxon>Ascomycota</taxon>
        <taxon>Pezizomycotina</taxon>
        <taxon>Eurotiomycetes</taxon>
        <taxon>Eurotiomycetidae</taxon>
        <taxon>Eurotiales</taxon>
        <taxon>Aspergillaceae</taxon>
        <taxon>Aspergillus</taxon>
        <taxon>Aspergillus subgen. Nidulantes</taxon>
    </lineage>
</organism>
<accession>A0ABR4FHI8</accession>
<comment type="caution">
    <text evidence="1">The sequence shown here is derived from an EMBL/GenBank/DDBJ whole genome shotgun (WGS) entry which is preliminary data.</text>
</comment>
<proteinExistence type="predicted"/>
<evidence type="ECO:0000313" key="1">
    <source>
        <dbReference type="EMBL" id="KAL2782707.1"/>
    </source>
</evidence>
<reference evidence="1 2" key="1">
    <citation type="submission" date="2024-07" db="EMBL/GenBank/DDBJ databases">
        <title>Section-level genome sequencing and comparative genomics of Aspergillus sections Usti and Cavernicolus.</title>
        <authorList>
            <consortium name="Lawrence Berkeley National Laboratory"/>
            <person name="Nybo J.L."/>
            <person name="Vesth T.C."/>
            <person name="Theobald S."/>
            <person name="Frisvad J.C."/>
            <person name="Larsen T.O."/>
            <person name="Kjaerboelling I."/>
            <person name="Rothschild-Mancinelli K."/>
            <person name="Lyhne E.K."/>
            <person name="Kogle M.E."/>
            <person name="Barry K."/>
            <person name="Clum A."/>
            <person name="Na H."/>
            <person name="Ledsgaard L."/>
            <person name="Lin J."/>
            <person name="Lipzen A."/>
            <person name="Kuo A."/>
            <person name="Riley R."/>
            <person name="Mondo S."/>
            <person name="Labutti K."/>
            <person name="Haridas S."/>
            <person name="Pangalinan J."/>
            <person name="Salamov A.A."/>
            <person name="Simmons B.A."/>
            <person name="Magnuson J.K."/>
            <person name="Chen J."/>
            <person name="Drula E."/>
            <person name="Henrissat B."/>
            <person name="Wiebenga A."/>
            <person name="Lubbers R.J."/>
            <person name="Gomes A.C."/>
            <person name="Makela M.R."/>
            <person name="Stajich J."/>
            <person name="Grigoriev I.V."/>
            <person name="Mortensen U.H."/>
            <person name="De Vries R.P."/>
            <person name="Baker S.E."/>
            <person name="Andersen M.R."/>
        </authorList>
    </citation>
    <scope>NUCLEOTIDE SEQUENCE [LARGE SCALE GENOMIC DNA]</scope>
    <source>
        <strain evidence="1 2">CBS 209.92</strain>
    </source>
</reference>
<feature type="non-terminal residue" evidence="1">
    <location>
        <position position="1"/>
    </location>
</feature>
<dbReference type="EMBL" id="JBFTWV010000343">
    <property type="protein sequence ID" value="KAL2782707.1"/>
    <property type="molecule type" value="Genomic_DNA"/>
</dbReference>
<evidence type="ECO:0000313" key="2">
    <source>
        <dbReference type="Proteomes" id="UP001610563"/>
    </source>
</evidence>
<gene>
    <name evidence="1" type="ORF">BJX66DRAFT_320092</name>
</gene>
<keyword evidence="2" id="KW-1185">Reference proteome</keyword>
<sequence length="87" mass="10050">FRSTEFHLSYITSLVCLRMKDDEHPHLERLTEYSFQTKLCTSSPNVYCDGMGETLRVFQDGVFRAWQSQLGRQLSRIMSVTCGKPAI</sequence>
<protein>
    <submittedName>
        <fullName evidence="1">Uncharacterized protein</fullName>
    </submittedName>
</protein>
<dbReference type="Proteomes" id="UP001610563">
    <property type="component" value="Unassembled WGS sequence"/>
</dbReference>